<dbReference type="EMBL" id="CAID01000008">
    <property type="protein sequence ID" value="CEG01626.1"/>
    <property type="molecule type" value="Genomic_DNA"/>
</dbReference>
<evidence type="ECO:0000256" key="1">
    <source>
        <dbReference type="SAM" id="MobiDB-lite"/>
    </source>
</evidence>
<evidence type="ECO:0000313" key="3">
    <source>
        <dbReference type="Proteomes" id="UP000009170"/>
    </source>
</evidence>
<feature type="region of interest" description="Disordered" evidence="1">
    <location>
        <begin position="48"/>
        <end position="69"/>
    </location>
</feature>
<dbReference type="RefSeq" id="XP_003080970.2">
    <property type="nucleotide sequence ID" value="XM_003080922.2"/>
</dbReference>
<sequence length="348" mass="37615">MGRAGDATHKVSGRDSKGASNVTQPIDRAMPCDRVERRWTRATVRVTRTARGGGRRPGDRPGDRAMARARGTRGRAIVAVVRAIVAGVGATAARANEEFVACRDARAQAPIDVSATAAMGAMASETWKRAMVSDVRGMVLVNVHFHAPAEHRSEGEYSTREVSETGFSCDDAATLGSDGEASNDAFVHCENVALGDTVELHWVYSTGGERGAEISDGLGSAFATQRNPLIVVRAQVFRVTNGGDGAYDDDAKSLLSGWNASIVTDALQYIGSTTGSKYDSIDKCSPYAVTWHVDRKCHNISARKIDEMCGEMKRTYSMTEDIRAHESRELVPPRLMTSETRPLESPFF</sequence>
<keyword evidence="3" id="KW-1185">Reference proteome</keyword>
<dbReference type="GeneID" id="9837337"/>
<proteinExistence type="predicted"/>
<name>A0A090N4Y7_OSTTA</name>
<organism evidence="2 3">
    <name type="scientific">Ostreococcus tauri</name>
    <name type="common">Marine green alga</name>
    <dbReference type="NCBI Taxonomy" id="70448"/>
    <lineage>
        <taxon>Eukaryota</taxon>
        <taxon>Viridiplantae</taxon>
        <taxon>Chlorophyta</taxon>
        <taxon>Mamiellophyceae</taxon>
        <taxon>Mamiellales</taxon>
        <taxon>Bathycoccaceae</taxon>
        <taxon>Ostreococcus</taxon>
    </lineage>
</organism>
<accession>A0A090N4Y7</accession>
<feature type="region of interest" description="Disordered" evidence="1">
    <location>
        <begin position="1"/>
        <end position="26"/>
    </location>
</feature>
<comment type="caution">
    <text evidence="2">The sequence shown here is derived from an EMBL/GenBank/DDBJ whole genome shotgun (WGS) entry which is preliminary data.</text>
</comment>
<dbReference type="OrthoDB" id="436883at2759"/>
<gene>
    <name evidence="2" type="ORF">OT_ostta08g04120</name>
</gene>
<dbReference type="Proteomes" id="UP000009170">
    <property type="component" value="Unassembled WGS sequence"/>
</dbReference>
<reference evidence="2 3" key="2">
    <citation type="journal article" date="2014" name="BMC Genomics">
        <title>An improved genome of the model marine alga Ostreococcus tauri unfolds by assessing Illumina de novo assemblies.</title>
        <authorList>
            <person name="Blanc-Mathieu R."/>
            <person name="Verhelst B."/>
            <person name="Derelle E."/>
            <person name="Rombauts S."/>
            <person name="Bouget F.Y."/>
            <person name="Carre I."/>
            <person name="Chateau A."/>
            <person name="Eyre-Walker A."/>
            <person name="Grimsley N."/>
            <person name="Moreau H."/>
            <person name="Piegu B."/>
            <person name="Rivals E."/>
            <person name="Schackwitz W."/>
            <person name="Van de Peer Y."/>
            <person name="Piganeau G."/>
        </authorList>
    </citation>
    <scope>NUCLEOTIDE SEQUENCE [LARGE SCALE GENOMIC DNA]</scope>
    <source>
        <strain evidence="3">OTTH 0595 / CCAP 157/2 / RCC745</strain>
    </source>
</reference>
<dbReference type="InterPro" id="IPR018883">
    <property type="entry name" value="Delta_CA"/>
</dbReference>
<dbReference type="AlphaFoldDB" id="A0A090N4Y7"/>
<feature type="compositionally biased region" description="Basic and acidic residues" evidence="1">
    <location>
        <begin position="56"/>
        <end position="66"/>
    </location>
</feature>
<feature type="compositionally biased region" description="Basic and acidic residues" evidence="1">
    <location>
        <begin position="1"/>
        <end position="17"/>
    </location>
</feature>
<dbReference type="KEGG" id="ota:OT_ostta08g04120"/>
<reference evidence="3" key="1">
    <citation type="journal article" date="2006" name="Proc. Natl. Acad. Sci. U.S.A.">
        <title>Genome analysis of the smallest free-living eukaryote Ostreococcus tauri unveils many unique features.</title>
        <authorList>
            <person name="Derelle E."/>
            <person name="Ferraz C."/>
            <person name="Rombauts S."/>
            <person name="Rouze P."/>
            <person name="Worden A.Z."/>
            <person name="Robbens S."/>
            <person name="Partensky F."/>
            <person name="Degroeve S."/>
            <person name="Echeynie S."/>
            <person name="Cooke R."/>
            <person name="Saeys Y."/>
            <person name="Wuyts J."/>
            <person name="Jabbari K."/>
            <person name="Bowler C."/>
            <person name="Panaud O."/>
            <person name="Piegu B."/>
            <person name="Ball S.G."/>
            <person name="Ral J.-P."/>
            <person name="Bouget F.-Y."/>
            <person name="Piganeau G."/>
            <person name="De Baets B."/>
            <person name="Picard A."/>
            <person name="Delseny M."/>
            <person name="Demaille J."/>
            <person name="Van de Peer Y."/>
            <person name="Moreau H."/>
        </authorList>
    </citation>
    <scope>NUCLEOTIDE SEQUENCE [LARGE SCALE GENOMIC DNA]</scope>
    <source>
        <strain evidence="3">OTTH 0595 / CCAP 157/2 / RCC745</strain>
    </source>
</reference>
<evidence type="ECO:0000313" key="2">
    <source>
        <dbReference type="EMBL" id="CEG01626.1"/>
    </source>
</evidence>
<protein>
    <submittedName>
        <fullName evidence="2">Carbonic anhydrase, cadmium-binding</fullName>
    </submittedName>
</protein>
<dbReference type="InParanoid" id="A0A090N4Y7"/>
<dbReference type="Pfam" id="PF10563">
    <property type="entry name" value="CA_like"/>
    <property type="match status" value="1"/>
</dbReference>